<feature type="transmembrane region" description="Helical" evidence="4">
    <location>
        <begin position="367"/>
        <end position="387"/>
    </location>
</feature>
<dbReference type="PANTHER" id="PTHR23539:SF1">
    <property type="entry name" value="MAJOR FACILITATOR SUPERFAMILY (MFS) PROFILE DOMAIN-CONTAINING PROTEIN"/>
    <property type="match status" value="1"/>
</dbReference>
<feature type="transmembrane region" description="Helical" evidence="4">
    <location>
        <begin position="303"/>
        <end position="324"/>
    </location>
</feature>
<dbReference type="Gene3D" id="1.20.1250.20">
    <property type="entry name" value="MFS general substrate transporter like domains"/>
    <property type="match status" value="2"/>
</dbReference>
<dbReference type="OrthoDB" id="9812574at2"/>
<dbReference type="PROSITE" id="PS50850">
    <property type="entry name" value="MFS"/>
    <property type="match status" value="1"/>
</dbReference>
<protein>
    <submittedName>
        <fullName evidence="6">MFS transporter</fullName>
    </submittedName>
</protein>
<dbReference type="RefSeq" id="WP_160936673.1">
    <property type="nucleotide sequence ID" value="NZ_SNVJ01000006.1"/>
</dbReference>
<evidence type="ECO:0000256" key="1">
    <source>
        <dbReference type="ARBA" id="ARBA00022692"/>
    </source>
</evidence>
<dbReference type="SUPFAM" id="SSF103473">
    <property type="entry name" value="MFS general substrate transporter"/>
    <property type="match status" value="1"/>
</dbReference>
<feature type="transmembrane region" description="Helical" evidence="4">
    <location>
        <begin position="136"/>
        <end position="157"/>
    </location>
</feature>
<evidence type="ECO:0000256" key="4">
    <source>
        <dbReference type="SAM" id="Phobius"/>
    </source>
</evidence>
<dbReference type="InterPro" id="IPR011701">
    <property type="entry name" value="MFS"/>
</dbReference>
<dbReference type="Pfam" id="PF07690">
    <property type="entry name" value="MFS_1"/>
    <property type="match status" value="1"/>
</dbReference>
<feature type="transmembrane region" description="Helical" evidence="4">
    <location>
        <begin position="72"/>
        <end position="91"/>
    </location>
</feature>
<sequence>MTSKRSARGLDWLTFFAADVQTGFGPFIAVYLAIHGWSDARIGLALSIGSLTMLLSQVPAGAAVDFLPHKRLAALAALIAIAASAILLALWPEPLPVYAAELLHGFASCVLVPALAAISLALVGRKALSERLGRNGRFSALGNATAAALLGLAGAYVSIASVFWLTAALTIPAMLALFSIRTTDMSGRVQAMRKQRSGERGLRRLLLNRGVLVFSACVALFTLANAAMLPLASTAITRASGAVSNLTVAGGIVVSQCVVAVLSPWIARLADRRGRRAALLLGLLALPLRGVLLAVVSSPAALLAAQALDGVSAAMLAVLVPLVAADLTRGTNRFNLCMGVFGLAVGVGATVSTMAAGAIASRFGTPLALGCLAAVGLAGFLLALATMPETKERKAAREKELATA</sequence>
<dbReference type="InterPro" id="IPR036259">
    <property type="entry name" value="MFS_trans_sf"/>
</dbReference>
<comment type="caution">
    <text evidence="6">The sequence shown here is derived from an EMBL/GenBank/DDBJ whole genome shotgun (WGS) entry which is preliminary data.</text>
</comment>
<feature type="transmembrane region" description="Helical" evidence="4">
    <location>
        <begin position="40"/>
        <end position="60"/>
    </location>
</feature>
<dbReference type="AlphaFoldDB" id="A0A845B7E1"/>
<dbReference type="PANTHER" id="PTHR23539">
    <property type="entry name" value="MFS TRANSPORTER"/>
    <property type="match status" value="1"/>
</dbReference>
<feature type="domain" description="Major facilitator superfamily (MFS) profile" evidence="5">
    <location>
        <begin position="211"/>
        <end position="404"/>
    </location>
</feature>
<dbReference type="EMBL" id="SNVJ01000006">
    <property type="protein sequence ID" value="MXP63553.1"/>
    <property type="molecule type" value="Genomic_DNA"/>
</dbReference>
<dbReference type="Proteomes" id="UP000460715">
    <property type="component" value="Unassembled WGS sequence"/>
</dbReference>
<reference evidence="6 7" key="1">
    <citation type="submission" date="2019-03" db="EMBL/GenBank/DDBJ databases">
        <title>Roseomonas sp. a novel Roseomonas species isolated from Sea whip Gorgonian.</title>
        <authorList>
            <person name="Li F."/>
            <person name="Pan X."/>
            <person name="Huang S."/>
            <person name="Li Z."/>
            <person name="Meng B."/>
        </authorList>
    </citation>
    <scope>NUCLEOTIDE SEQUENCE [LARGE SCALE GENOMIC DNA]</scope>
    <source>
        <strain evidence="6 7">M0104</strain>
    </source>
</reference>
<gene>
    <name evidence="6" type="ORF">E0493_09345</name>
</gene>
<keyword evidence="1 4" id="KW-0812">Transmembrane</keyword>
<evidence type="ECO:0000313" key="6">
    <source>
        <dbReference type="EMBL" id="MXP63553.1"/>
    </source>
</evidence>
<dbReference type="GO" id="GO:0022857">
    <property type="term" value="F:transmembrane transporter activity"/>
    <property type="evidence" value="ECO:0007669"/>
    <property type="project" value="InterPro"/>
</dbReference>
<name>A0A845B7E1_9PROT</name>
<keyword evidence="7" id="KW-1185">Reference proteome</keyword>
<accession>A0A845B7E1</accession>
<organism evidence="6 7">
    <name type="scientific">Teichococcus coralli</name>
    <dbReference type="NCBI Taxonomy" id="2545983"/>
    <lineage>
        <taxon>Bacteria</taxon>
        <taxon>Pseudomonadati</taxon>
        <taxon>Pseudomonadota</taxon>
        <taxon>Alphaproteobacteria</taxon>
        <taxon>Acetobacterales</taxon>
        <taxon>Roseomonadaceae</taxon>
        <taxon>Roseomonas</taxon>
    </lineage>
</organism>
<feature type="transmembrane region" description="Helical" evidence="4">
    <location>
        <begin position="278"/>
        <end position="297"/>
    </location>
</feature>
<evidence type="ECO:0000259" key="5">
    <source>
        <dbReference type="PROSITE" id="PS50850"/>
    </source>
</evidence>
<feature type="transmembrane region" description="Helical" evidence="4">
    <location>
        <begin position="205"/>
        <end position="226"/>
    </location>
</feature>
<dbReference type="InterPro" id="IPR020846">
    <property type="entry name" value="MFS_dom"/>
</dbReference>
<keyword evidence="2 4" id="KW-1133">Transmembrane helix</keyword>
<feature type="transmembrane region" description="Helical" evidence="4">
    <location>
        <begin position="246"/>
        <end position="266"/>
    </location>
</feature>
<keyword evidence="3 4" id="KW-0472">Membrane</keyword>
<evidence type="ECO:0000256" key="2">
    <source>
        <dbReference type="ARBA" id="ARBA00022989"/>
    </source>
</evidence>
<feature type="transmembrane region" description="Helical" evidence="4">
    <location>
        <begin position="163"/>
        <end position="184"/>
    </location>
</feature>
<evidence type="ECO:0000256" key="3">
    <source>
        <dbReference type="ARBA" id="ARBA00023136"/>
    </source>
</evidence>
<evidence type="ECO:0000313" key="7">
    <source>
        <dbReference type="Proteomes" id="UP000460715"/>
    </source>
</evidence>
<feature type="transmembrane region" description="Helical" evidence="4">
    <location>
        <begin position="336"/>
        <end position="361"/>
    </location>
</feature>
<feature type="transmembrane region" description="Helical" evidence="4">
    <location>
        <begin position="12"/>
        <end position="34"/>
    </location>
</feature>
<feature type="transmembrane region" description="Helical" evidence="4">
    <location>
        <begin position="103"/>
        <end position="124"/>
    </location>
</feature>
<proteinExistence type="predicted"/>